<dbReference type="InterPro" id="IPR001036">
    <property type="entry name" value="Acrflvin-R"/>
</dbReference>
<keyword evidence="1" id="KW-0812">Transmembrane</keyword>
<feature type="transmembrane region" description="Helical" evidence="1">
    <location>
        <begin position="370"/>
        <end position="389"/>
    </location>
</feature>
<dbReference type="SUPFAM" id="SSF82693">
    <property type="entry name" value="Multidrug efflux transporter AcrB pore domain, PN1, PN2, PC1 and PC2 subdomains"/>
    <property type="match status" value="1"/>
</dbReference>
<feature type="transmembrane region" description="Helical" evidence="1">
    <location>
        <begin position="273"/>
        <end position="296"/>
    </location>
</feature>
<name>A0A3D6BM95_9FLAO</name>
<dbReference type="SUPFAM" id="SSF82714">
    <property type="entry name" value="Multidrug efflux transporter AcrB TolC docking domain, DN and DC subdomains"/>
    <property type="match status" value="1"/>
</dbReference>
<proteinExistence type="predicted"/>
<dbReference type="Gene3D" id="3.30.70.1430">
    <property type="entry name" value="Multidrug efflux transporter AcrB pore domain"/>
    <property type="match status" value="1"/>
</dbReference>
<feature type="transmembrane region" description="Helical" evidence="1">
    <location>
        <begin position="308"/>
        <end position="333"/>
    </location>
</feature>
<dbReference type="AlphaFoldDB" id="A0A3D6BM95"/>
<gene>
    <name evidence="2" type="ORF">DHV22_01755</name>
</gene>
<keyword evidence="1" id="KW-0472">Membrane</keyword>
<dbReference type="Gene3D" id="3.30.70.1320">
    <property type="entry name" value="Multidrug efflux transporter AcrB pore domain like"/>
    <property type="match status" value="1"/>
</dbReference>
<feature type="non-terminal residue" evidence="2">
    <location>
        <position position="502"/>
    </location>
</feature>
<dbReference type="GO" id="GO:0005886">
    <property type="term" value="C:plasma membrane"/>
    <property type="evidence" value="ECO:0007669"/>
    <property type="project" value="TreeGrafter"/>
</dbReference>
<reference evidence="2 3" key="1">
    <citation type="journal article" date="2018" name="Nat. Biotechnol.">
        <title>A standardized bacterial taxonomy based on genome phylogeny substantially revises the tree of life.</title>
        <authorList>
            <person name="Parks D.H."/>
            <person name="Chuvochina M."/>
            <person name="Waite D.W."/>
            <person name="Rinke C."/>
            <person name="Skarshewski A."/>
            <person name="Chaumeil P.A."/>
            <person name="Hugenholtz P."/>
        </authorList>
    </citation>
    <scope>NUCLEOTIDE SEQUENCE [LARGE SCALE GENOMIC DNA]</scope>
    <source>
        <strain evidence="2">UBA10227</strain>
    </source>
</reference>
<dbReference type="EMBL" id="DPRK01000025">
    <property type="protein sequence ID" value="HCY80406.1"/>
    <property type="molecule type" value="Genomic_DNA"/>
</dbReference>
<evidence type="ECO:0000256" key="1">
    <source>
        <dbReference type="SAM" id="Phobius"/>
    </source>
</evidence>
<keyword evidence="1" id="KW-1133">Transmembrane helix</keyword>
<dbReference type="Pfam" id="PF00873">
    <property type="entry name" value="ACR_tran"/>
    <property type="match status" value="1"/>
</dbReference>
<sequence length="502" mass="55847">MKELEGEIRKVSTVSKIKRFGAQKEEIYIYVKPEKLTQFNLKPSNILASFKLQESDNYSGQLDNGDLVLPIHLPPRFESEEDLAEQIIFNDQDNNIIRLKDVAYIERRYEKPTNYIRNNGNNALLLSLEMQKGNNIVHFGDDVQEVLDTFSEKMGDEVKFNTISSLPHVVDKSISHFLKEFGIAILAVVIVTMLLLPFRVAAVAGVSIPISILITLGIMQLVGIQLHIVSLAALIVVLGMVVDNAIVVIDSHVEKLDHGETPWNAAWKAATELFIPVLTASAAISAAFFPLMFFLTGIASDFVGTFPLTIGIALLISMLVAVLLVPFMCYVFIKTGLHKEEKSNDKKSVLDHIQTIFDNALDYCFKNPKLTVIGGILSVLIGVLFLMNVDQKLFPAMERNQFAIEVYLPEGSSVSKTEKVIDSLENILKKDERITNIASFIGNGSPRFNALYAPHLPAENYGQLLLNTTSDEATIEILDEYSEAYKDAFPGAHVKWKQLAMG</sequence>
<dbReference type="PRINTS" id="PR00702">
    <property type="entry name" value="ACRIFLAVINRP"/>
</dbReference>
<feature type="transmembrane region" description="Helical" evidence="1">
    <location>
        <begin position="206"/>
        <end position="224"/>
    </location>
</feature>
<dbReference type="Gene3D" id="3.30.2090.10">
    <property type="entry name" value="Multidrug efflux transporter AcrB TolC docking domain, DN and DC subdomains"/>
    <property type="match status" value="1"/>
</dbReference>
<organism evidence="2 3">
    <name type="scientific">Xanthomarina gelatinilytica</name>
    <dbReference type="NCBI Taxonomy" id="1137281"/>
    <lineage>
        <taxon>Bacteria</taxon>
        <taxon>Pseudomonadati</taxon>
        <taxon>Bacteroidota</taxon>
        <taxon>Flavobacteriia</taxon>
        <taxon>Flavobacteriales</taxon>
        <taxon>Flavobacteriaceae</taxon>
        <taxon>Xanthomarina</taxon>
    </lineage>
</organism>
<dbReference type="GO" id="GO:0042910">
    <property type="term" value="F:xenobiotic transmembrane transporter activity"/>
    <property type="evidence" value="ECO:0007669"/>
    <property type="project" value="TreeGrafter"/>
</dbReference>
<evidence type="ECO:0000313" key="3">
    <source>
        <dbReference type="Proteomes" id="UP000263268"/>
    </source>
</evidence>
<dbReference type="InterPro" id="IPR027463">
    <property type="entry name" value="AcrB_DN_DC_subdom"/>
</dbReference>
<evidence type="ECO:0000313" key="2">
    <source>
        <dbReference type="EMBL" id="HCY80406.1"/>
    </source>
</evidence>
<feature type="transmembrane region" description="Helical" evidence="1">
    <location>
        <begin position="231"/>
        <end position="253"/>
    </location>
</feature>
<comment type="caution">
    <text evidence="2">The sequence shown here is derived from an EMBL/GenBank/DDBJ whole genome shotgun (WGS) entry which is preliminary data.</text>
</comment>
<protein>
    <submittedName>
        <fullName evidence="2">AcrB/AcrD/AcrF family protein</fullName>
    </submittedName>
</protein>
<accession>A0A3D6BM95</accession>
<dbReference type="PANTHER" id="PTHR32063:SF18">
    <property type="entry name" value="CATION EFFLUX SYSTEM PROTEIN"/>
    <property type="match status" value="1"/>
</dbReference>
<dbReference type="SUPFAM" id="SSF82866">
    <property type="entry name" value="Multidrug efflux transporter AcrB transmembrane domain"/>
    <property type="match status" value="1"/>
</dbReference>
<dbReference type="PANTHER" id="PTHR32063">
    <property type="match status" value="1"/>
</dbReference>
<dbReference type="Proteomes" id="UP000263268">
    <property type="component" value="Unassembled WGS sequence"/>
</dbReference>
<feature type="transmembrane region" description="Helical" evidence="1">
    <location>
        <begin position="181"/>
        <end position="200"/>
    </location>
</feature>
<dbReference type="Gene3D" id="1.20.1640.10">
    <property type="entry name" value="Multidrug efflux transporter AcrB transmembrane domain"/>
    <property type="match status" value="2"/>
</dbReference>